<organism evidence="2 3">
    <name type="scientific">Champsocephalus gunnari</name>
    <name type="common">Mackerel icefish</name>
    <dbReference type="NCBI Taxonomy" id="52237"/>
    <lineage>
        <taxon>Eukaryota</taxon>
        <taxon>Metazoa</taxon>
        <taxon>Chordata</taxon>
        <taxon>Craniata</taxon>
        <taxon>Vertebrata</taxon>
        <taxon>Euteleostomi</taxon>
        <taxon>Actinopterygii</taxon>
        <taxon>Neopterygii</taxon>
        <taxon>Teleostei</taxon>
        <taxon>Neoteleostei</taxon>
        <taxon>Acanthomorphata</taxon>
        <taxon>Eupercaria</taxon>
        <taxon>Perciformes</taxon>
        <taxon>Notothenioidei</taxon>
        <taxon>Channichthyidae</taxon>
        <taxon>Champsocephalus</taxon>
    </lineage>
</organism>
<feature type="domain" description="Integrase catalytic" evidence="1">
    <location>
        <begin position="32"/>
        <end position="122"/>
    </location>
</feature>
<proteinExistence type="predicted"/>
<evidence type="ECO:0000313" key="2">
    <source>
        <dbReference type="EMBL" id="KAK5908124.1"/>
    </source>
</evidence>
<dbReference type="EMBL" id="JAURVH010001529">
    <property type="protein sequence ID" value="KAK5908124.1"/>
    <property type="molecule type" value="Genomic_DNA"/>
</dbReference>
<evidence type="ECO:0000259" key="1">
    <source>
        <dbReference type="PROSITE" id="PS50994"/>
    </source>
</evidence>
<dbReference type="PANTHER" id="PTHR37984">
    <property type="entry name" value="PROTEIN CBG26694"/>
    <property type="match status" value="1"/>
</dbReference>
<keyword evidence="3" id="KW-1185">Reference proteome</keyword>
<dbReference type="AlphaFoldDB" id="A0AAN8HD47"/>
<dbReference type="InterPro" id="IPR012337">
    <property type="entry name" value="RNaseH-like_sf"/>
</dbReference>
<dbReference type="PANTHER" id="PTHR37984:SF8">
    <property type="entry name" value="CCHC-TYPE DOMAIN-CONTAINING PROTEIN"/>
    <property type="match status" value="1"/>
</dbReference>
<gene>
    <name evidence="2" type="ORF">CgunFtcFv8_016208</name>
</gene>
<accession>A0AAN8HD47</accession>
<dbReference type="GO" id="GO:0003676">
    <property type="term" value="F:nucleic acid binding"/>
    <property type="evidence" value="ECO:0007669"/>
    <property type="project" value="InterPro"/>
</dbReference>
<evidence type="ECO:0000313" key="3">
    <source>
        <dbReference type="Proteomes" id="UP001331515"/>
    </source>
</evidence>
<name>A0AAN8HD47_CHAGU</name>
<dbReference type="SUPFAM" id="SSF53098">
    <property type="entry name" value="Ribonuclease H-like"/>
    <property type="match status" value="1"/>
</dbReference>
<dbReference type="Gene3D" id="3.30.420.10">
    <property type="entry name" value="Ribonuclease H-like superfamily/Ribonuclease H"/>
    <property type="match status" value="1"/>
</dbReference>
<dbReference type="Proteomes" id="UP001331515">
    <property type="component" value="Unassembled WGS sequence"/>
</dbReference>
<reference evidence="2 3" key="1">
    <citation type="journal article" date="2023" name="Mol. Biol. Evol.">
        <title>Genomics of Secondarily Temperate Adaptation in the Only Non-Antarctic Icefish.</title>
        <authorList>
            <person name="Rivera-Colon A.G."/>
            <person name="Rayamajhi N."/>
            <person name="Minhas B.F."/>
            <person name="Madrigal G."/>
            <person name="Bilyk K.T."/>
            <person name="Yoon V."/>
            <person name="Hune M."/>
            <person name="Gregory S."/>
            <person name="Cheng C.H.C."/>
            <person name="Catchen J.M."/>
        </authorList>
    </citation>
    <scope>NUCLEOTIDE SEQUENCE [LARGE SCALE GENOMIC DNA]</scope>
    <source>
        <tissue evidence="2">White muscle</tissue>
    </source>
</reference>
<dbReference type="InterPro" id="IPR001584">
    <property type="entry name" value="Integrase_cat-core"/>
</dbReference>
<protein>
    <recommendedName>
        <fullName evidence="1">Integrase catalytic domain-containing protein</fullName>
    </recommendedName>
</protein>
<dbReference type="InterPro" id="IPR036397">
    <property type="entry name" value="RNaseH_sf"/>
</dbReference>
<dbReference type="GO" id="GO:0015074">
    <property type="term" value="P:DNA integration"/>
    <property type="evidence" value="ECO:0007669"/>
    <property type="project" value="InterPro"/>
</dbReference>
<dbReference type="Pfam" id="PF00665">
    <property type="entry name" value="rve"/>
    <property type="match status" value="1"/>
</dbReference>
<comment type="caution">
    <text evidence="2">The sequence shown here is derived from an EMBL/GenBank/DDBJ whole genome shotgun (WGS) entry which is preliminary data.</text>
</comment>
<sequence length="122" mass="13856">MRAEIKDHVANCSACNEYAQAQQKESLMLHDIPTRPWQTVSMDILSYAGQDLIVLVDHYSDFWEIDLLPDLSADTLITGCKSQFARYGQPDKVITDNGPQFACEQFRKFVAKWGFNHVTSSP</sequence>
<dbReference type="PROSITE" id="PS50994">
    <property type="entry name" value="INTEGRASE"/>
    <property type="match status" value="1"/>
</dbReference>
<dbReference type="InterPro" id="IPR050951">
    <property type="entry name" value="Retrovirus_Pol_polyprotein"/>
</dbReference>